<dbReference type="NCBIfam" id="NF006829">
    <property type="entry name" value="PRK09352.1"/>
    <property type="match status" value="1"/>
</dbReference>
<accession>A0A0A1H0P9</accession>
<name>A0A0A1H0P9_9LACO</name>
<dbReference type="GO" id="GO:0004315">
    <property type="term" value="F:3-oxoacyl-[acyl-carrier-protein] synthase activity"/>
    <property type="evidence" value="ECO:0007669"/>
    <property type="project" value="InterPro"/>
</dbReference>
<keyword evidence="4 9" id="KW-0808">Transferase</keyword>
<feature type="active site" evidence="9">
    <location>
        <position position="250"/>
    </location>
</feature>
<evidence type="ECO:0000256" key="9">
    <source>
        <dbReference type="HAMAP-Rule" id="MF_01815"/>
    </source>
</evidence>
<keyword evidence="2 9" id="KW-0963">Cytoplasm</keyword>
<feature type="region of interest" description="ACP-binding" evidence="9">
    <location>
        <begin position="251"/>
        <end position="255"/>
    </location>
</feature>
<dbReference type="GO" id="GO:0005737">
    <property type="term" value="C:cytoplasm"/>
    <property type="evidence" value="ECO:0007669"/>
    <property type="project" value="UniProtKB-SubCell"/>
</dbReference>
<dbReference type="Pfam" id="PF08541">
    <property type="entry name" value="ACP_syn_III_C"/>
    <property type="match status" value="1"/>
</dbReference>
<proteinExistence type="inferred from homology"/>
<dbReference type="KEGG" id="lho:LOOC260_200540"/>
<keyword evidence="6 9" id="KW-0443">Lipid metabolism</keyword>
<dbReference type="InterPro" id="IPR013751">
    <property type="entry name" value="ACP_syn_III_N"/>
</dbReference>
<evidence type="ECO:0000259" key="11">
    <source>
        <dbReference type="Pfam" id="PF08545"/>
    </source>
</evidence>
<dbReference type="CDD" id="cd00830">
    <property type="entry name" value="KAS_III"/>
    <property type="match status" value="1"/>
</dbReference>
<evidence type="ECO:0000256" key="3">
    <source>
        <dbReference type="ARBA" id="ARBA00022516"/>
    </source>
</evidence>
<evidence type="ECO:0000256" key="5">
    <source>
        <dbReference type="ARBA" id="ARBA00022832"/>
    </source>
</evidence>
<comment type="similarity">
    <text evidence="1 9">Belongs to the thiolase-like superfamily. FabH family.</text>
</comment>
<feature type="active site" evidence="9">
    <location>
        <position position="111"/>
    </location>
</feature>
<comment type="subunit">
    <text evidence="9">Homodimer.</text>
</comment>
<feature type="active site" evidence="9">
    <location>
        <position position="280"/>
    </location>
</feature>
<evidence type="ECO:0000256" key="6">
    <source>
        <dbReference type="ARBA" id="ARBA00023098"/>
    </source>
</evidence>
<dbReference type="GO" id="GO:0033818">
    <property type="term" value="F:beta-ketoacyl-acyl-carrier-protein synthase III activity"/>
    <property type="evidence" value="ECO:0007669"/>
    <property type="project" value="UniProtKB-UniRule"/>
</dbReference>
<comment type="pathway">
    <text evidence="9">Lipid metabolism; fatty acid biosynthesis.</text>
</comment>
<dbReference type="Proteomes" id="UP000031620">
    <property type="component" value="Plasmid pLOOC260-1"/>
</dbReference>
<comment type="function">
    <text evidence="9">Catalyzes the condensation reaction of fatty acid synthesis by the addition to an acyl acceptor of two carbons from malonyl-ACP. Catalyzes the first condensation reaction which initiates fatty acid synthesis and may therefore play a role in governing the total rate of fatty acid production. Possesses both acetoacetyl-ACP synthase and acetyl transacylase activities. Its substrate specificity determines the biosynthesis of branched-chain and/or straight-chain of fatty acids.</text>
</comment>
<keyword evidence="9" id="KW-0511">Multifunctional enzyme</keyword>
<keyword evidence="7 9" id="KW-0275">Fatty acid biosynthesis</keyword>
<dbReference type="PANTHER" id="PTHR34069:SF2">
    <property type="entry name" value="BETA-KETOACYL-[ACYL-CARRIER-PROTEIN] SYNTHASE III"/>
    <property type="match status" value="1"/>
</dbReference>
<keyword evidence="5 9" id="KW-0276">Fatty acid metabolism</keyword>
<dbReference type="Pfam" id="PF08545">
    <property type="entry name" value="ACP_syn_III"/>
    <property type="match status" value="1"/>
</dbReference>
<evidence type="ECO:0000256" key="1">
    <source>
        <dbReference type="ARBA" id="ARBA00008642"/>
    </source>
</evidence>
<dbReference type="AlphaFoldDB" id="A0A0A1H0P9"/>
<dbReference type="PANTHER" id="PTHR34069">
    <property type="entry name" value="3-OXOACYL-[ACYL-CARRIER-PROTEIN] SYNTHASE 3"/>
    <property type="match status" value="1"/>
</dbReference>
<evidence type="ECO:0000313" key="13">
    <source>
        <dbReference type="Proteomes" id="UP000031620"/>
    </source>
</evidence>
<evidence type="ECO:0000256" key="2">
    <source>
        <dbReference type="ARBA" id="ARBA00022490"/>
    </source>
</evidence>
<evidence type="ECO:0000256" key="8">
    <source>
        <dbReference type="ARBA" id="ARBA00023315"/>
    </source>
</evidence>
<evidence type="ECO:0000259" key="10">
    <source>
        <dbReference type="Pfam" id="PF08541"/>
    </source>
</evidence>
<organism evidence="12 13">
    <name type="scientific">Paucilactobacillus hokkaidonensis JCM 18461</name>
    <dbReference type="NCBI Taxonomy" id="1291742"/>
    <lineage>
        <taxon>Bacteria</taxon>
        <taxon>Bacillati</taxon>
        <taxon>Bacillota</taxon>
        <taxon>Bacilli</taxon>
        <taxon>Lactobacillales</taxon>
        <taxon>Lactobacillaceae</taxon>
        <taxon>Paucilactobacillus</taxon>
    </lineage>
</organism>
<dbReference type="RefSeq" id="WP_041095669.1">
    <property type="nucleotide sequence ID" value="NZ_AP014681.1"/>
</dbReference>
<geneLocation type="plasmid" evidence="13">
    <name>pLOOC260-1 DNA</name>
</geneLocation>
<dbReference type="EMBL" id="AP014681">
    <property type="protein sequence ID" value="BAP86828.1"/>
    <property type="molecule type" value="Genomic_DNA"/>
</dbReference>
<keyword evidence="8 9" id="KW-0012">Acyltransferase</keyword>
<feature type="domain" description="Beta-ketoacyl-[acyl-carrier-protein] synthase III C-terminal" evidence="10">
    <location>
        <begin position="234"/>
        <end position="322"/>
    </location>
</feature>
<dbReference type="NCBIfam" id="TIGR00747">
    <property type="entry name" value="fabH"/>
    <property type="match status" value="1"/>
</dbReference>
<dbReference type="InterPro" id="IPR016039">
    <property type="entry name" value="Thiolase-like"/>
</dbReference>
<comment type="subcellular location">
    <subcellularLocation>
        <location evidence="9">Cytoplasm</location>
    </subcellularLocation>
</comment>
<reference evidence="12 13" key="1">
    <citation type="submission" date="2014-11" db="EMBL/GenBank/DDBJ databases">
        <title>Complete genome sequence and analysis of Lactobacillus hokkaidonensis LOOC260T.</title>
        <authorList>
            <person name="Tanizawa Y."/>
            <person name="Tohno M."/>
            <person name="Kaminuma E."/>
            <person name="Nakamura Y."/>
            <person name="Arita M."/>
        </authorList>
    </citation>
    <scope>NUCLEOTIDE SEQUENCE [LARGE SCALE GENOMIC DNA]</scope>
    <source>
        <strain evidence="12 13">LOOC260</strain>
        <plasmid evidence="13">pLOOC260-1 DNA</plasmid>
    </source>
</reference>
<dbReference type="GO" id="GO:0006633">
    <property type="term" value="P:fatty acid biosynthetic process"/>
    <property type="evidence" value="ECO:0007669"/>
    <property type="project" value="UniProtKB-UniRule"/>
</dbReference>
<evidence type="ECO:0000313" key="12">
    <source>
        <dbReference type="EMBL" id="BAP86828.1"/>
    </source>
</evidence>
<keyword evidence="12" id="KW-0614">Plasmid</keyword>
<sequence length="325" mass="34976">MTFNLITTARAVPDQIITNSDLAKIMPTSDEWIKQRTGIERRHLASTETTESLCIDVAQQLVQANSIGPKQIDLIVVATMSPTYSMPSVAATVQGAIGAENAATLDVNAACTGFVYAMAVAHDMAVAKGYQNVIVIGGEVMSKYVNWQDRSTAVLFGDGAAGVLLALNEDGQDHYLGDAFKTFGEKGRSLMADFRPNNSPFAKPVEADSYLTMDGHQIYNFVIKKAPVVIEEVLQKTGLTLPDIDWVVFHQANARIIQQLSKKLGLTAQQCPINIDEYGNVAAASEPLVLNDLVASNQLKPGDKVLLCGFGGGLTIGASIFDYYN</sequence>
<dbReference type="EC" id="2.3.1.180" evidence="9"/>
<protein>
    <recommendedName>
        <fullName evidence="9">Beta-ketoacyl-[acyl-carrier-protein] synthase III</fullName>
        <shortName evidence="9">Beta-ketoacyl-ACP synthase III</shortName>
        <shortName evidence="9">KAS III</shortName>
        <ecNumber evidence="9">2.3.1.180</ecNumber>
    </recommendedName>
    <alternativeName>
        <fullName evidence="9">3-oxoacyl-[acyl-carrier-protein] synthase 3</fullName>
    </alternativeName>
    <alternativeName>
        <fullName evidence="9">3-oxoacyl-[acyl-carrier-protein] synthase III</fullName>
    </alternativeName>
</protein>
<keyword evidence="3 9" id="KW-0444">Lipid biosynthesis</keyword>
<dbReference type="HAMAP" id="MF_01815">
    <property type="entry name" value="FabH"/>
    <property type="match status" value="1"/>
</dbReference>
<evidence type="ECO:0000256" key="7">
    <source>
        <dbReference type="ARBA" id="ARBA00023160"/>
    </source>
</evidence>
<dbReference type="SUPFAM" id="SSF53901">
    <property type="entry name" value="Thiolase-like"/>
    <property type="match status" value="1"/>
</dbReference>
<dbReference type="UniPathway" id="UPA00094"/>
<evidence type="ECO:0000256" key="4">
    <source>
        <dbReference type="ARBA" id="ARBA00022679"/>
    </source>
</evidence>
<dbReference type="InterPro" id="IPR004655">
    <property type="entry name" value="FabH"/>
</dbReference>
<dbReference type="InterPro" id="IPR013747">
    <property type="entry name" value="ACP_syn_III_C"/>
</dbReference>
<comment type="domain">
    <text evidence="9">The last Arg residue of the ACP-binding site is essential for the weak association between ACP/AcpP and FabH.</text>
</comment>
<comment type="catalytic activity">
    <reaction evidence="9">
        <text>malonyl-[ACP] + acetyl-CoA + H(+) = 3-oxobutanoyl-[ACP] + CO2 + CoA</text>
        <dbReference type="Rhea" id="RHEA:12080"/>
        <dbReference type="Rhea" id="RHEA-COMP:9623"/>
        <dbReference type="Rhea" id="RHEA-COMP:9625"/>
        <dbReference type="ChEBI" id="CHEBI:15378"/>
        <dbReference type="ChEBI" id="CHEBI:16526"/>
        <dbReference type="ChEBI" id="CHEBI:57287"/>
        <dbReference type="ChEBI" id="CHEBI:57288"/>
        <dbReference type="ChEBI" id="CHEBI:78449"/>
        <dbReference type="ChEBI" id="CHEBI:78450"/>
        <dbReference type="EC" id="2.3.1.180"/>
    </reaction>
</comment>
<dbReference type="HOGENOM" id="CLU_039592_4_1_9"/>
<dbReference type="GO" id="GO:0044550">
    <property type="term" value="P:secondary metabolite biosynthetic process"/>
    <property type="evidence" value="ECO:0007669"/>
    <property type="project" value="TreeGrafter"/>
</dbReference>
<gene>
    <name evidence="9 12" type="primary">fabH</name>
    <name evidence="12" type="ORF">LOOC260_200540</name>
</gene>
<feature type="domain" description="Beta-ketoacyl-[acyl-carrier-protein] synthase III N-terminal" evidence="11">
    <location>
        <begin position="105"/>
        <end position="173"/>
    </location>
</feature>
<dbReference type="Gene3D" id="3.40.47.10">
    <property type="match status" value="1"/>
</dbReference>